<evidence type="ECO:0000256" key="1">
    <source>
        <dbReference type="SAM" id="Phobius"/>
    </source>
</evidence>
<proteinExistence type="predicted"/>
<protein>
    <submittedName>
        <fullName evidence="2">Uncharacterized protein</fullName>
    </submittedName>
</protein>
<keyword evidence="3" id="KW-1185">Reference proteome</keyword>
<gene>
    <name evidence="2" type="ORF">HNQ08_000393</name>
</gene>
<keyword evidence="1" id="KW-0472">Membrane</keyword>
<comment type="caution">
    <text evidence="2">The sequence shown here is derived from an EMBL/GenBank/DDBJ whole genome shotgun (WGS) entry which is preliminary data.</text>
</comment>
<name>A0A7W8NEU3_9DEIO</name>
<accession>A0A7W8NEU3</accession>
<reference evidence="2 3" key="1">
    <citation type="submission" date="2020-08" db="EMBL/GenBank/DDBJ databases">
        <title>Genomic Encyclopedia of Type Strains, Phase IV (KMG-IV): sequencing the most valuable type-strain genomes for metagenomic binning, comparative biology and taxonomic classification.</title>
        <authorList>
            <person name="Goeker M."/>
        </authorList>
    </citation>
    <scope>NUCLEOTIDE SEQUENCE [LARGE SCALE GENOMIC DNA]</scope>
    <source>
        <strain evidence="2 3">DSM 27939</strain>
    </source>
</reference>
<dbReference type="AlphaFoldDB" id="A0A7W8NEU3"/>
<evidence type="ECO:0000313" key="2">
    <source>
        <dbReference type="EMBL" id="MBB5361322.1"/>
    </source>
</evidence>
<evidence type="ECO:0000313" key="3">
    <source>
        <dbReference type="Proteomes" id="UP000552709"/>
    </source>
</evidence>
<feature type="transmembrane region" description="Helical" evidence="1">
    <location>
        <begin position="72"/>
        <end position="99"/>
    </location>
</feature>
<sequence length="110" mass="12696">MTQPSPEKPAPLLTETDRQRIMEEETYRAQARVTVQQQQNKQNAPWYWSGFWLNALVTGLGFLVIGEIIWGIVWFVAAIAIGISTSFIGLPLVWLFCLIHYRSLYMSKYT</sequence>
<keyword evidence="1" id="KW-0812">Transmembrane</keyword>
<dbReference type="Proteomes" id="UP000552709">
    <property type="component" value="Unassembled WGS sequence"/>
</dbReference>
<dbReference type="EMBL" id="JACHFL010000001">
    <property type="protein sequence ID" value="MBB5361322.1"/>
    <property type="molecule type" value="Genomic_DNA"/>
</dbReference>
<keyword evidence="1" id="KW-1133">Transmembrane helix</keyword>
<organism evidence="2 3">
    <name type="scientific">Deinococcus humi</name>
    <dbReference type="NCBI Taxonomy" id="662880"/>
    <lineage>
        <taxon>Bacteria</taxon>
        <taxon>Thermotogati</taxon>
        <taxon>Deinococcota</taxon>
        <taxon>Deinococci</taxon>
        <taxon>Deinococcales</taxon>
        <taxon>Deinococcaceae</taxon>
        <taxon>Deinococcus</taxon>
    </lineage>
</organism>
<dbReference type="RefSeq" id="WP_184127408.1">
    <property type="nucleotide sequence ID" value="NZ_JACHFL010000001.1"/>
</dbReference>
<feature type="transmembrane region" description="Helical" evidence="1">
    <location>
        <begin position="46"/>
        <end position="66"/>
    </location>
</feature>